<dbReference type="EMBL" id="JANURM010000001">
    <property type="protein sequence ID" value="MDL0087919.1"/>
    <property type="molecule type" value="Genomic_DNA"/>
</dbReference>
<reference evidence="1" key="2">
    <citation type="journal article" date="2023" name="Microorganisms">
        <title>Isolation and Genomic Characteristics of Cat-Borne Campylobacter felis sp. nov. and Sheep-Borne Campylobacter ovis sp. nov.</title>
        <authorList>
            <person name="Wang H."/>
            <person name="Li Y."/>
            <person name="Gu Y."/>
            <person name="Zhou G."/>
            <person name="Chen X."/>
            <person name="Zhang X."/>
            <person name="Shao Z."/>
            <person name="Zhang J."/>
            <person name="Zhang M."/>
        </authorList>
    </citation>
    <scope>NUCLEOTIDE SEQUENCE</scope>
    <source>
        <strain evidence="1">PS10</strain>
    </source>
</reference>
<dbReference type="InterPro" id="IPR045584">
    <property type="entry name" value="Pilin-like"/>
</dbReference>
<dbReference type="NCBIfam" id="TIGR02532">
    <property type="entry name" value="IV_pilin_GFxxxE"/>
    <property type="match status" value="1"/>
</dbReference>
<dbReference type="InterPro" id="IPR012902">
    <property type="entry name" value="N_methyl_site"/>
</dbReference>
<name>A0ABT7HNA9_9BACT</name>
<sequence>MKKAFTMVEMVFVIAIIAILSAVFVPKLLATRDDAQIVKGIKNLNMFISDIGIYYTAKNGFAENPRDMTSVKDIDWFDDESGEILVAGKKCISFFIIPNDGVKPAHLRIEDGSQKSEKICRQILLSDTMKNIKTMRISYNQTHNSRDDKNANYGEIMIGEGSTVRW</sequence>
<dbReference type="Pfam" id="PF07963">
    <property type="entry name" value="N_methyl"/>
    <property type="match status" value="1"/>
</dbReference>
<comment type="caution">
    <text evidence="1">The sequence shown here is derived from an EMBL/GenBank/DDBJ whole genome shotgun (WGS) entry which is preliminary data.</text>
</comment>
<dbReference type="Proteomes" id="UP001173801">
    <property type="component" value="Unassembled WGS sequence"/>
</dbReference>
<dbReference type="RefSeq" id="WP_284936674.1">
    <property type="nucleotide sequence ID" value="NZ_JANURM010000001.1"/>
</dbReference>
<organism evidence="1 2">
    <name type="scientific">Campylobacter gastrosuis</name>
    <dbReference type="NCBI Taxonomy" id="2974576"/>
    <lineage>
        <taxon>Bacteria</taxon>
        <taxon>Pseudomonadati</taxon>
        <taxon>Campylobacterota</taxon>
        <taxon>Epsilonproteobacteria</taxon>
        <taxon>Campylobacterales</taxon>
        <taxon>Campylobacteraceae</taxon>
        <taxon>Campylobacter</taxon>
    </lineage>
</organism>
<accession>A0ABT7HNA9</accession>
<keyword evidence="2" id="KW-1185">Reference proteome</keyword>
<gene>
    <name evidence="1" type="ORF">NYG85_00825</name>
</gene>
<evidence type="ECO:0000313" key="1">
    <source>
        <dbReference type="EMBL" id="MDL0087919.1"/>
    </source>
</evidence>
<reference evidence="1" key="1">
    <citation type="submission" date="2022-08" db="EMBL/GenBank/DDBJ databases">
        <authorList>
            <person name="Wang H."/>
        </authorList>
    </citation>
    <scope>NUCLEOTIDE SEQUENCE</scope>
    <source>
        <strain evidence="1">PS10</strain>
    </source>
</reference>
<protein>
    <submittedName>
        <fullName evidence="1">Type II secretion system GspH family protein</fullName>
    </submittedName>
</protein>
<dbReference type="Gene3D" id="3.30.700.10">
    <property type="entry name" value="Glycoprotein, Type 4 Pilin"/>
    <property type="match status" value="1"/>
</dbReference>
<dbReference type="SUPFAM" id="SSF54523">
    <property type="entry name" value="Pili subunits"/>
    <property type="match status" value="1"/>
</dbReference>
<evidence type="ECO:0000313" key="2">
    <source>
        <dbReference type="Proteomes" id="UP001173801"/>
    </source>
</evidence>
<proteinExistence type="predicted"/>